<evidence type="ECO:0000259" key="6">
    <source>
        <dbReference type="PROSITE" id="PS51900"/>
    </source>
</evidence>
<evidence type="ECO:0000313" key="7">
    <source>
        <dbReference type="EMBL" id="CNF88411.1"/>
    </source>
</evidence>
<feature type="domain" description="Tyr recombinase" evidence="5">
    <location>
        <begin position="160"/>
        <end position="317"/>
    </location>
</feature>
<keyword evidence="3" id="KW-0233">DNA recombination</keyword>
<reference evidence="7 8" key="1">
    <citation type="submission" date="2015-03" db="EMBL/GenBank/DDBJ databases">
        <authorList>
            <consortium name="Pathogen Informatics"/>
            <person name="Murphy D."/>
        </authorList>
    </citation>
    <scope>NUCLEOTIDE SEQUENCE [LARGE SCALE GENOMIC DNA]</scope>
    <source>
        <strain evidence="7 8">IP27818</strain>
    </source>
</reference>
<dbReference type="GO" id="GO:0015074">
    <property type="term" value="P:DNA integration"/>
    <property type="evidence" value="ECO:0007669"/>
    <property type="project" value="UniProtKB-KW"/>
</dbReference>
<comment type="caution">
    <text evidence="7">The sequence shown here is derived from an EMBL/GenBank/DDBJ whole genome shotgun (WGS) entry which is preliminary data.</text>
</comment>
<dbReference type="AlphaFoldDB" id="A0A9P1V7X3"/>
<evidence type="ECO:0000256" key="3">
    <source>
        <dbReference type="ARBA" id="ARBA00023172"/>
    </source>
</evidence>
<dbReference type="Gene3D" id="1.10.443.10">
    <property type="entry name" value="Intergrase catalytic core"/>
    <property type="match status" value="1"/>
</dbReference>
<dbReference type="InterPro" id="IPR050090">
    <property type="entry name" value="Tyrosine_recombinase_XerCD"/>
</dbReference>
<dbReference type="SUPFAM" id="SSF56349">
    <property type="entry name" value="DNA breaking-rejoining enzymes"/>
    <property type="match status" value="1"/>
</dbReference>
<dbReference type="Proteomes" id="UP000041356">
    <property type="component" value="Unassembled WGS sequence"/>
</dbReference>
<dbReference type="PANTHER" id="PTHR30349:SF93">
    <property type="entry name" value="FELS-2 PROPHAGE PROTEIN"/>
    <property type="match status" value="1"/>
</dbReference>
<dbReference type="PROSITE" id="PS51900">
    <property type="entry name" value="CB"/>
    <property type="match status" value="1"/>
</dbReference>
<gene>
    <name evidence="7" type="primary">int_5</name>
    <name evidence="7" type="ORF">ERS137939_02669</name>
</gene>
<accession>A0A9P1V7X3</accession>
<proteinExistence type="predicted"/>
<dbReference type="PANTHER" id="PTHR30349">
    <property type="entry name" value="PHAGE INTEGRASE-RELATED"/>
    <property type="match status" value="1"/>
</dbReference>
<dbReference type="RefSeq" id="WP_050131338.1">
    <property type="nucleotide sequence ID" value="NZ_CPZF01000006.1"/>
</dbReference>
<sequence length="327" mass="36832">MSIKSLGAEGYMVDVRPQGREGKRIRKKFKTKSEAQQFERWAIATQNDKDWLEKPADNRPLTELIELWWKYQGQSMKAGKSILQKLERIDEAMGFPKASQVNRASFADYRAARIENGIKPATVNREQGALSSLFTVLIDNGNYHNEHPIIGINLMRIHAREMGFLSTDEINALLESLTGKEQLAAKLCLSTGARWGEVVKLTQNDVIQQRVTFVNTKNSKNRTVPISAELFKELKAKGNGKVFPDVDYLLVRQLLKEVAPDLPKGQAIHALRHTFASHFMMNGGNILTLQKILGHSNILQTMTYAHLAPDYLQDAVRFNPLATASSF</sequence>
<dbReference type="InterPro" id="IPR013762">
    <property type="entry name" value="Integrase-like_cat_sf"/>
</dbReference>
<evidence type="ECO:0000259" key="5">
    <source>
        <dbReference type="PROSITE" id="PS51898"/>
    </source>
</evidence>
<dbReference type="Pfam" id="PF24624">
    <property type="entry name" value="Int_N"/>
    <property type="match status" value="1"/>
</dbReference>
<evidence type="ECO:0000313" key="8">
    <source>
        <dbReference type="Proteomes" id="UP000041356"/>
    </source>
</evidence>
<organism evidence="7 8">
    <name type="scientific">Yersinia enterocolitica</name>
    <dbReference type="NCBI Taxonomy" id="630"/>
    <lineage>
        <taxon>Bacteria</taxon>
        <taxon>Pseudomonadati</taxon>
        <taxon>Pseudomonadota</taxon>
        <taxon>Gammaproteobacteria</taxon>
        <taxon>Enterobacterales</taxon>
        <taxon>Yersiniaceae</taxon>
        <taxon>Yersinia</taxon>
    </lineage>
</organism>
<dbReference type="EMBL" id="CPZF01000006">
    <property type="protein sequence ID" value="CNF88411.1"/>
    <property type="molecule type" value="Genomic_DNA"/>
</dbReference>
<dbReference type="Pfam" id="PF00589">
    <property type="entry name" value="Phage_integrase"/>
    <property type="match status" value="1"/>
</dbReference>
<evidence type="ECO:0000256" key="4">
    <source>
        <dbReference type="PROSITE-ProRule" id="PRU01248"/>
    </source>
</evidence>
<dbReference type="PROSITE" id="PS51898">
    <property type="entry name" value="TYR_RECOMBINASE"/>
    <property type="match status" value="1"/>
</dbReference>
<dbReference type="InterPro" id="IPR002104">
    <property type="entry name" value="Integrase_catalytic"/>
</dbReference>
<keyword evidence="2 4" id="KW-0238">DNA-binding</keyword>
<protein>
    <submittedName>
        <fullName evidence="7">P2-like phage integrase</fullName>
    </submittedName>
</protein>
<dbReference type="GO" id="GO:0003677">
    <property type="term" value="F:DNA binding"/>
    <property type="evidence" value="ECO:0007669"/>
    <property type="project" value="UniProtKB-UniRule"/>
</dbReference>
<dbReference type="CDD" id="cd00796">
    <property type="entry name" value="INT_Rci_Hp1_C"/>
    <property type="match status" value="1"/>
</dbReference>
<dbReference type="InterPro" id="IPR057084">
    <property type="entry name" value="Int_N"/>
</dbReference>
<keyword evidence="1" id="KW-0229">DNA integration</keyword>
<feature type="domain" description="Core-binding (CB)" evidence="6">
    <location>
        <begin position="59"/>
        <end position="138"/>
    </location>
</feature>
<evidence type="ECO:0000256" key="2">
    <source>
        <dbReference type="ARBA" id="ARBA00023125"/>
    </source>
</evidence>
<dbReference type="GO" id="GO:0006310">
    <property type="term" value="P:DNA recombination"/>
    <property type="evidence" value="ECO:0007669"/>
    <property type="project" value="UniProtKB-KW"/>
</dbReference>
<dbReference type="InterPro" id="IPR011010">
    <property type="entry name" value="DNA_brk_join_enz"/>
</dbReference>
<name>A0A9P1V7X3_YEREN</name>
<dbReference type="InterPro" id="IPR044068">
    <property type="entry name" value="CB"/>
</dbReference>
<evidence type="ECO:0000256" key="1">
    <source>
        <dbReference type="ARBA" id="ARBA00022908"/>
    </source>
</evidence>